<evidence type="ECO:0000313" key="2">
    <source>
        <dbReference type="Proteomes" id="UP000292564"/>
    </source>
</evidence>
<comment type="caution">
    <text evidence="1">The sequence shown here is derived from an EMBL/GenBank/DDBJ whole genome shotgun (WGS) entry which is preliminary data.</text>
</comment>
<organism evidence="1 2">
    <name type="scientific">Krasilnikovia cinnamomea</name>
    <dbReference type="NCBI Taxonomy" id="349313"/>
    <lineage>
        <taxon>Bacteria</taxon>
        <taxon>Bacillati</taxon>
        <taxon>Actinomycetota</taxon>
        <taxon>Actinomycetes</taxon>
        <taxon>Micromonosporales</taxon>
        <taxon>Micromonosporaceae</taxon>
        <taxon>Krasilnikovia</taxon>
    </lineage>
</organism>
<accession>A0A4Q7ZIW6</accession>
<dbReference type="Proteomes" id="UP000292564">
    <property type="component" value="Unassembled WGS sequence"/>
</dbReference>
<name>A0A4Q7ZIW6_9ACTN</name>
<dbReference type="EMBL" id="SHKY01000001">
    <property type="protein sequence ID" value="RZU50798.1"/>
    <property type="molecule type" value="Genomic_DNA"/>
</dbReference>
<gene>
    <name evidence="1" type="ORF">EV385_2582</name>
</gene>
<sequence length="80" mass="8673">MEAVIEYAMQTPDGAWRVEVVKRGRSRWYRIRHGDNELDWLSIAAVHRVLGDAGIDLADLVEAGGPANPAPPGDAQHGVA</sequence>
<dbReference type="RefSeq" id="WP_130509671.1">
    <property type="nucleotide sequence ID" value="NZ_SHKY01000001.1"/>
</dbReference>
<keyword evidence="2" id="KW-1185">Reference proteome</keyword>
<reference evidence="1 2" key="1">
    <citation type="submission" date="2019-02" db="EMBL/GenBank/DDBJ databases">
        <title>Sequencing the genomes of 1000 actinobacteria strains.</title>
        <authorList>
            <person name="Klenk H.-P."/>
        </authorList>
    </citation>
    <scope>NUCLEOTIDE SEQUENCE [LARGE SCALE GENOMIC DNA]</scope>
    <source>
        <strain evidence="1 2">DSM 45162</strain>
    </source>
</reference>
<proteinExistence type="predicted"/>
<evidence type="ECO:0000313" key="1">
    <source>
        <dbReference type="EMBL" id="RZU50798.1"/>
    </source>
</evidence>
<dbReference type="OrthoDB" id="3297626at2"/>
<dbReference type="AlphaFoldDB" id="A0A4Q7ZIW6"/>
<protein>
    <submittedName>
        <fullName evidence="1">Uncharacterized protein</fullName>
    </submittedName>
</protein>